<dbReference type="EMBL" id="OU898278">
    <property type="protein sequence ID" value="CAG9832225.1"/>
    <property type="molecule type" value="Genomic_DNA"/>
</dbReference>
<dbReference type="FunFam" id="2.60.40.60:FF:000039">
    <property type="entry name" value="FAT atypical cadherin 3"/>
    <property type="match status" value="1"/>
</dbReference>
<dbReference type="GO" id="GO:0048589">
    <property type="term" value="P:developmental growth"/>
    <property type="evidence" value="ECO:0007669"/>
    <property type="project" value="UniProtKB-ARBA"/>
</dbReference>
<evidence type="ECO:0000256" key="2">
    <source>
        <dbReference type="ARBA" id="ARBA00022536"/>
    </source>
</evidence>
<protein>
    <recommendedName>
        <fullName evidence="14">Cadherin domain-containing protein</fullName>
    </recommendedName>
</protein>
<dbReference type="AlphaFoldDB" id="A0A9N9SWN3"/>
<reference evidence="15" key="1">
    <citation type="submission" date="2022-01" db="EMBL/GenBank/DDBJ databases">
        <authorList>
            <person name="King R."/>
        </authorList>
    </citation>
    <scope>NUCLEOTIDE SEQUENCE</scope>
</reference>
<dbReference type="InterPro" id="IPR002126">
    <property type="entry name" value="Cadherin-like_dom"/>
</dbReference>
<dbReference type="GO" id="GO:0016477">
    <property type="term" value="P:cell migration"/>
    <property type="evidence" value="ECO:0007669"/>
    <property type="project" value="TreeGrafter"/>
</dbReference>
<feature type="region of interest" description="Disordered" evidence="13">
    <location>
        <begin position="1"/>
        <end position="47"/>
    </location>
</feature>
<keyword evidence="2" id="KW-0245">EGF-like domain</keyword>
<evidence type="ECO:0000259" key="14">
    <source>
        <dbReference type="PROSITE" id="PS50268"/>
    </source>
</evidence>
<dbReference type="PANTHER" id="PTHR24027">
    <property type="entry name" value="CADHERIN-23"/>
    <property type="match status" value="1"/>
</dbReference>
<dbReference type="PRINTS" id="PR00205">
    <property type="entry name" value="CADHERIN"/>
</dbReference>
<dbReference type="PANTHER" id="PTHR24027:SF422">
    <property type="entry name" value="CADHERIN DOMAIN-CONTAINING PROTEIN"/>
    <property type="match status" value="1"/>
</dbReference>
<keyword evidence="11" id="KW-0325">Glycoprotein</keyword>
<dbReference type="GO" id="GO:0008104">
    <property type="term" value="P:intracellular protein localization"/>
    <property type="evidence" value="ECO:0007669"/>
    <property type="project" value="UniProtKB-ARBA"/>
</dbReference>
<dbReference type="SUPFAM" id="SSF49313">
    <property type="entry name" value="Cadherin-like"/>
    <property type="match status" value="5"/>
</dbReference>
<dbReference type="OrthoDB" id="6721500at2759"/>
<evidence type="ECO:0000256" key="5">
    <source>
        <dbReference type="ARBA" id="ARBA00022737"/>
    </source>
</evidence>
<dbReference type="PROSITE" id="PS00232">
    <property type="entry name" value="CADHERIN_1"/>
    <property type="match status" value="2"/>
</dbReference>
<feature type="domain" description="Cadherin" evidence="14">
    <location>
        <begin position="381"/>
        <end position="495"/>
    </location>
</feature>
<dbReference type="GO" id="GO:0030154">
    <property type="term" value="P:cell differentiation"/>
    <property type="evidence" value="ECO:0007669"/>
    <property type="project" value="UniProtKB-ARBA"/>
</dbReference>
<evidence type="ECO:0000313" key="15">
    <source>
        <dbReference type="EMBL" id="CAG9832225.1"/>
    </source>
</evidence>
<dbReference type="InterPro" id="IPR039808">
    <property type="entry name" value="Cadherin"/>
</dbReference>
<feature type="compositionally biased region" description="Polar residues" evidence="13">
    <location>
        <begin position="1"/>
        <end position="19"/>
    </location>
</feature>
<keyword evidence="16" id="KW-1185">Reference proteome</keyword>
<dbReference type="GO" id="GO:0008013">
    <property type="term" value="F:beta-catenin binding"/>
    <property type="evidence" value="ECO:0007669"/>
    <property type="project" value="TreeGrafter"/>
</dbReference>
<dbReference type="GO" id="GO:0016342">
    <property type="term" value="C:catenin complex"/>
    <property type="evidence" value="ECO:0007669"/>
    <property type="project" value="TreeGrafter"/>
</dbReference>
<keyword evidence="7" id="KW-0130">Cell adhesion</keyword>
<keyword evidence="6 12" id="KW-0106">Calcium</keyword>
<organism evidence="15 16">
    <name type="scientific">Diabrotica balteata</name>
    <name type="common">Banded cucumber beetle</name>
    <dbReference type="NCBI Taxonomy" id="107213"/>
    <lineage>
        <taxon>Eukaryota</taxon>
        <taxon>Metazoa</taxon>
        <taxon>Ecdysozoa</taxon>
        <taxon>Arthropoda</taxon>
        <taxon>Hexapoda</taxon>
        <taxon>Insecta</taxon>
        <taxon>Pterygota</taxon>
        <taxon>Neoptera</taxon>
        <taxon>Endopterygota</taxon>
        <taxon>Coleoptera</taxon>
        <taxon>Polyphaga</taxon>
        <taxon>Cucujiformia</taxon>
        <taxon>Chrysomeloidea</taxon>
        <taxon>Chrysomelidae</taxon>
        <taxon>Galerucinae</taxon>
        <taxon>Diabroticina</taxon>
        <taxon>Diabroticites</taxon>
        <taxon>Diabrotica</taxon>
    </lineage>
</organism>
<dbReference type="GO" id="GO:0001736">
    <property type="term" value="P:establishment of planar polarity"/>
    <property type="evidence" value="ECO:0007669"/>
    <property type="project" value="UniProtKB-ARBA"/>
</dbReference>
<dbReference type="InterPro" id="IPR015919">
    <property type="entry name" value="Cadherin-like_sf"/>
</dbReference>
<dbReference type="FunFam" id="2.60.40.60:FF:000033">
    <property type="entry name" value="FAT atypical cadherin 1"/>
    <property type="match status" value="2"/>
</dbReference>
<feature type="domain" description="Cadherin" evidence="14">
    <location>
        <begin position="169"/>
        <end position="275"/>
    </location>
</feature>
<evidence type="ECO:0000256" key="12">
    <source>
        <dbReference type="PROSITE-ProRule" id="PRU00043"/>
    </source>
</evidence>
<sequence>MTSNTDIIQVQPSAVTPRSSGGPKVTSERKTPIVTKENRKRHSQPSTSVKEMITYFEVKKNKDPSMKSEIQEKKLPYLRVSVLCFHFELVLAIELNFLNELNKSLALRITVSKSSIKPNCSRETHEMKHPVQHYILVVQAQDSGHPALSSTLTVYCNVLDLNDNAPLFDPMSYSNEVFENVTVGTAVVTVSATDADSGKNRQIVYSITSGNEEDEFEILQNGSIVTRKLLDRESQAVYNLVVTATDQAVAPERRLSSTVQVTILLKDVNDMAPEFITPNETSVAENIPINTVVMAIKAVDKDEGRNGYIEYSLSNDPVTNGVFSLGPADGLLRVGGKIDREMTSNYTLVVTARDRGDPPKMTNMRLFVKVLDENDNSPIFDPKQYSASISENASIGASVLQFTSPQVSATDIDDNLNGRVRYSISSGDANRDFTIAEDSGVVRVAKNLNYERKSRYELIVRAEDCAGDINGAAVRSDTAKISISVSDINDNPPTFLDSPYLAYVMENTIPPNGGYVITVKAYDADTPPFNNLVKYFIKEGDTDIFRINASTGDISLLRALDREIQDEYILSLVAMDTGK</sequence>
<dbReference type="Gene3D" id="2.60.40.60">
    <property type="entry name" value="Cadherins"/>
    <property type="match status" value="5"/>
</dbReference>
<feature type="domain" description="Cadherin" evidence="14">
    <location>
        <begin position="275"/>
        <end position="380"/>
    </location>
</feature>
<evidence type="ECO:0000256" key="4">
    <source>
        <dbReference type="ARBA" id="ARBA00022729"/>
    </source>
</evidence>
<evidence type="ECO:0000256" key="6">
    <source>
        <dbReference type="ARBA" id="ARBA00022837"/>
    </source>
</evidence>
<dbReference type="SMART" id="SM00112">
    <property type="entry name" value="CA"/>
    <property type="match status" value="5"/>
</dbReference>
<evidence type="ECO:0000256" key="1">
    <source>
        <dbReference type="ARBA" id="ARBA00004251"/>
    </source>
</evidence>
<evidence type="ECO:0000256" key="7">
    <source>
        <dbReference type="ARBA" id="ARBA00022889"/>
    </source>
</evidence>
<dbReference type="GO" id="GO:0048731">
    <property type="term" value="P:system development"/>
    <property type="evidence" value="ECO:0007669"/>
    <property type="project" value="UniProtKB-ARBA"/>
</dbReference>
<evidence type="ECO:0000256" key="10">
    <source>
        <dbReference type="ARBA" id="ARBA00023157"/>
    </source>
</evidence>
<keyword evidence="9" id="KW-0472">Membrane</keyword>
<comment type="subcellular location">
    <subcellularLocation>
        <location evidence="1">Cell membrane</location>
        <topology evidence="1">Single-pass type I membrane protein</topology>
    </subcellularLocation>
</comment>
<evidence type="ECO:0000313" key="16">
    <source>
        <dbReference type="Proteomes" id="UP001153709"/>
    </source>
</evidence>
<dbReference type="Proteomes" id="UP001153709">
    <property type="component" value="Chromosome 3"/>
</dbReference>
<keyword evidence="8" id="KW-1133">Transmembrane helix</keyword>
<dbReference type="GO" id="GO:0007156">
    <property type="term" value="P:homophilic cell adhesion via plasma membrane adhesion molecules"/>
    <property type="evidence" value="ECO:0007669"/>
    <property type="project" value="InterPro"/>
</dbReference>
<keyword evidence="5" id="KW-0677">Repeat</keyword>
<dbReference type="InterPro" id="IPR020894">
    <property type="entry name" value="Cadherin_CS"/>
</dbReference>
<dbReference type="Pfam" id="PF00028">
    <property type="entry name" value="Cadherin"/>
    <property type="match status" value="4"/>
</dbReference>
<dbReference type="PROSITE" id="PS50268">
    <property type="entry name" value="CADHERIN_2"/>
    <property type="match status" value="5"/>
</dbReference>
<keyword evidence="10" id="KW-1015">Disulfide bond</keyword>
<proteinExistence type="predicted"/>
<gene>
    <name evidence="15" type="ORF">DIABBA_LOCUS5748</name>
</gene>
<feature type="domain" description="Cadherin" evidence="14">
    <location>
        <begin position="496"/>
        <end position="578"/>
    </location>
</feature>
<evidence type="ECO:0000256" key="13">
    <source>
        <dbReference type="SAM" id="MobiDB-lite"/>
    </source>
</evidence>
<dbReference type="GO" id="GO:0045296">
    <property type="term" value="F:cadherin binding"/>
    <property type="evidence" value="ECO:0007669"/>
    <property type="project" value="TreeGrafter"/>
</dbReference>
<feature type="domain" description="Cadherin" evidence="14">
    <location>
        <begin position="122"/>
        <end position="168"/>
    </location>
</feature>
<accession>A0A9N9SWN3</accession>
<keyword evidence="3" id="KW-0812">Transmembrane</keyword>
<name>A0A9N9SWN3_DIABA</name>
<dbReference type="GO" id="GO:0005509">
    <property type="term" value="F:calcium ion binding"/>
    <property type="evidence" value="ECO:0007669"/>
    <property type="project" value="UniProtKB-UniRule"/>
</dbReference>
<evidence type="ECO:0000256" key="3">
    <source>
        <dbReference type="ARBA" id="ARBA00022692"/>
    </source>
</evidence>
<evidence type="ECO:0000256" key="11">
    <source>
        <dbReference type="ARBA" id="ARBA00023180"/>
    </source>
</evidence>
<dbReference type="GO" id="GO:0048513">
    <property type="term" value="P:animal organ development"/>
    <property type="evidence" value="ECO:0007669"/>
    <property type="project" value="UniProtKB-ARBA"/>
</dbReference>
<dbReference type="GO" id="GO:0007163">
    <property type="term" value="P:establishment or maintenance of cell polarity"/>
    <property type="evidence" value="ECO:0007669"/>
    <property type="project" value="UniProtKB-ARBA"/>
</dbReference>
<keyword evidence="4" id="KW-0732">Signal</keyword>
<dbReference type="CDD" id="cd11304">
    <property type="entry name" value="Cadherin_repeat"/>
    <property type="match status" value="5"/>
</dbReference>
<evidence type="ECO:0000256" key="8">
    <source>
        <dbReference type="ARBA" id="ARBA00022989"/>
    </source>
</evidence>
<evidence type="ECO:0000256" key="9">
    <source>
        <dbReference type="ARBA" id="ARBA00023136"/>
    </source>
</evidence>